<dbReference type="EMBL" id="JAOYFB010000038">
    <property type="protein sequence ID" value="KAK4027530.1"/>
    <property type="molecule type" value="Genomic_DNA"/>
</dbReference>
<proteinExistence type="predicted"/>
<feature type="region of interest" description="Disordered" evidence="1">
    <location>
        <begin position="1"/>
        <end position="28"/>
    </location>
</feature>
<feature type="region of interest" description="Disordered" evidence="1">
    <location>
        <begin position="56"/>
        <end position="81"/>
    </location>
</feature>
<keyword evidence="3" id="KW-1185">Reference proteome</keyword>
<sequence length="81" mass="9055">MPKPAESATGRSGRTAPHRVPLDRAQSRDRTCRKIFAIRRTVQLVEAHHHFSSFKNRLRPNGVSDHGGTFTIGTSSTSRMQ</sequence>
<gene>
    <name evidence="2" type="ORF">OUZ56_016575</name>
</gene>
<protein>
    <submittedName>
        <fullName evidence="2">Uncharacterized protein</fullName>
    </submittedName>
</protein>
<name>A0ABR0AR23_9CRUS</name>
<evidence type="ECO:0000313" key="3">
    <source>
        <dbReference type="Proteomes" id="UP001234178"/>
    </source>
</evidence>
<dbReference type="Proteomes" id="UP001234178">
    <property type="component" value="Unassembled WGS sequence"/>
</dbReference>
<feature type="compositionally biased region" description="Low complexity" evidence="1">
    <location>
        <begin position="67"/>
        <end position="81"/>
    </location>
</feature>
<organism evidence="2 3">
    <name type="scientific">Daphnia magna</name>
    <dbReference type="NCBI Taxonomy" id="35525"/>
    <lineage>
        <taxon>Eukaryota</taxon>
        <taxon>Metazoa</taxon>
        <taxon>Ecdysozoa</taxon>
        <taxon>Arthropoda</taxon>
        <taxon>Crustacea</taxon>
        <taxon>Branchiopoda</taxon>
        <taxon>Diplostraca</taxon>
        <taxon>Cladocera</taxon>
        <taxon>Anomopoda</taxon>
        <taxon>Daphniidae</taxon>
        <taxon>Daphnia</taxon>
    </lineage>
</organism>
<evidence type="ECO:0000313" key="2">
    <source>
        <dbReference type="EMBL" id="KAK4027530.1"/>
    </source>
</evidence>
<accession>A0ABR0AR23</accession>
<comment type="caution">
    <text evidence="2">The sequence shown here is derived from an EMBL/GenBank/DDBJ whole genome shotgun (WGS) entry which is preliminary data.</text>
</comment>
<reference evidence="2 3" key="1">
    <citation type="journal article" date="2023" name="Nucleic Acids Res.">
        <title>The hologenome of Daphnia magna reveals possible DNA methylation and microbiome-mediated evolution of the host genome.</title>
        <authorList>
            <person name="Chaturvedi A."/>
            <person name="Li X."/>
            <person name="Dhandapani V."/>
            <person name="Marshall H."/>
            <person name="Kissane S."/>
            <person name="Cuenca-Cambronero M."/>
            <person name="Asole G."/>
            <person name="Calvet F."/>
            <person name="Ruiz-Romero M."/>
            <person name="Marangio P."/>
            <person name="Guigo R."/>
            <person name="Rago D."/>
            <person name="Mirbahai L."/>
            <person name="Eastwood N."/>
            <person name="Colbourne J.K."/>
            <person name="Zhou J."/>
            <person name="Mallon E."/>
            <person name="Orsini L."/>
        </authorList>
    </citation>
    <scope>NUCLEOTIDE SEQUENCE [LARGE SCALE GENOMIC DNA]</scope>
    <source>
        <strain evidence="2">LRV0_1</strain>
    </source>
</reference>
<evidence type="ECO:0000256" key="1">
    <source>
        <dbReference type="SAM" id="MobiDB-lite"/>
    </source>
</evidence>